<gene>
    <name evidence="17" type="primary">ND6</name>
    <name evidence="17" type="ORF">FM16_30</name>
</gene>
<organism evidence="17">
    <name type="scientific">Drilaster sp. FM16</name>
    <dbReference type="NCBI Taxonomy" id="2596691"/>
    <lineage>
        <taxon>Eukaryota</taxon>
        <taxon>Metazoa</taxon>
        <taxon>Ecdysozoa</taxon>
        <taxon>Arthropoda</taxon>
        <taxon>Hexapoda</taxon>
        <taxon>Insecta</taxon>
        <taxon>Pterygota</taxon>
        <taxon>Neoptera</taxon>
        <taxon>Endopterygota</taxon>
        <taxon>Coleoptera</taxon>
        <taxon>Polyphaga</taxon>
        <taxon>Elateriformia</taxon>
        <taxon>Elateroidea</taxon>
        <taxon>Lampyridae</taxon>
        <taxon>Ototretinae</taxon>
        <taxon>Drilaster</taxon>
    </lineage>
</organism>
<keyword evidence="6" id="KW-0679">Respiratory chain</keyword>
<accession>A0A5C0PYS6</accession>
<dbReference type="GO" id="GO:0008137">
    <property type="term" value="F:NADH dehydrogenase (ubiquinone) activity"/>
    <property type="evidence" value="ECO:0007669"/>
    <property type="project" value="UniProtKB-EC"/>
</dbReference>
<evidence type="ECO:0000256" key="4">
    <source>
        <dbReference type="ARBA" id="ARBA00021095"/>
    </source>
</evidence>
<evidence type="ECO:0000256" key="8">
    <source>
        <dbReference type="ARBA" id="ARBA00022967"/>
    </source>
</evidence>
<evidence type="ECO:0000256" key="9">
    <source>
        <dbReference type="ARBA" id="ARBA00022982"/>
    </source>
</evidence>
<name>A0A5C0PYS6_9COLE</name>
<evidence type="ECO:0000256" key="16">
    <source>
        <dbReference type="SAM" id="Phobius"/>
    </source>
</evidence>
<keyword evidence="5" id="KW-0813">Transport</keyword>
<protein>
    <recommendedName>
        <fullName evidence="4">NADH-ubiquinone oxidoreductase chain 6</fullName>
        <ecNumber evidence="3">7.1.1.2</ecNumber>
    </recommendedName>
    <alternativeName>
        <fullName evidence="14">NADH dehydrogenase subunit 6</fullName>
    </alternativeName>
</protein>
<evidence type="ECO:0000256" key="12">
    <source>
        <dbReference type="ARBA" id="ARBA00023128"/>
    </source>
</evidence>
<evidence type="ECO:0000256" key="2">
    <source>
        <dbReference type="ARBA" id="ARBA00005698"/>
    </source>
</evidence>
<feature type="transmembrane region" description="Helical" evidence="16">
    <location>
        <begin position="133"/>
        <end position="155"/>
    </location>
</feature>
<proteinExistence type="inferred from homology"/>
<keyword evidence="13 16" id="KW-0472">Membrane</keyword>
<evidence type="ECO:0000256" key="15">
    <source>
        <dbReference type="ARBA" id="ARBA00049551"/>
    </source>
</evidence>
<evidence type="ECO:0000256" key="6">
    <source>
        <dbReference type="ARBA" id="ARBA00022660"/>
    </source>
</evidence>
<evidence type="ECO:0000256" key="3">
    <source>
        <dbReference type="ARBA" id="ARBA00012944"/>
    </source>
</evidence>
<keyword evidence="10 16" id="KW-1133">Transmembrane helix</keyword>
<dbReference type="InterPro" id="IPR050269">
    <property type="entry name" value="ComplexI_Subunit6"/>
</dbReference>
<geneLocation type="mitochondrion" evidence="17"/>
<evidence type="ECO:0000256" key="11">
    <source>
        <dbReference type="ARBA" id="ARBA00023027"/>
    </source>
</evidence>
<keyword evidence="7 16" id="KW-0812">Transmembrane</keyword>
<comment type="catalytic activity">
    <reaction evidence="15">
        <text>a ubiquinone + NADH + 5 H(+)(in) = a ubiquinol + NAD(+) + 4 H(+)(out)</text>
        <dbReference type="Rhea" id="RHEA:29091"/>
        <dbReference type="Rhea" id="RHEA-COMP:9565"/>
        <dbReference type="Rhea" id="RHEA-COMP:9566"/>
        <dbReference type="ChEBI" id="CHEBI:15378"/>
        <dbReference type="ChEBI" id="CHEBI:16389"/>
        <dbReference type="ChEBI" id="CHEBI:17976"/>
        <dbReference type="ChEBI" id="CHEBI:57540"/>
        <dbReference type="ChEBI" id="CHEBI:57945"/>
        <dbReference type="EC" id="7.1.1.2"/>
    </reaction>
</comment>
<feature type="transmembrane region" description="Helical" evidence="16">
    <location>
        <begin position="83"/>
        <end position="103"/>
    </location>
</feature>
<evidence type="ECO:0000256" key="5">
    <source>
        <dbReference type="ARBA" id="ARBA00022448"/>
    </source>
</evidence>
<keyword evidence="8" id="KW-1278">Translocase</keyword>
<evidence type="ECO:0000256" key="7">
    <source>
        <dbReference type="ARBA" id="ARBA00022692"/>
    </source>
</evidence>
<keyword evidence="12 17" id="KW-0496">Mitochondrion</keyword>
<dbReference type="GO" id="GO:0031966">
    <property type="term" value="C:mitochondrial membrane"/>
    <property type="evidence" value="ECO:0007669"/>
    <property type="project" value="UniProtKB-SubCell"/>
</dbReference>
<feature type="transmembrane region" description="Helical" evidence="16">
    <location>
        <begin position="45"/>
        <end position="71"/>
    </location>
</feature>
<evidence type="ECO:0000256" key="14">
    <source>
        <dbReference type="ARBA" id="ARBA00031019"/>
    </source>
</evidence>
<dbReference type="PANTHER" id="PTHR11435:SF1">
    <property type="entry name" value="NADH-UBIQUINONE OXIDOREDUCTASE CHAIN 6"/>
    <property type="match status" value="1"/>
</dbReference>
<keyword evidence="9" id="KW-0249">Electron transport</keyword>
<comment type="similarity">
    <text evidence="2">Belongs to the complex I subunit 6 family.</text>
</comment>
<evidence type="ECO:0000256" key="1">
    <source>
        <dbReference type="ARBA" id="ARBA00004225"/>
    </source>
</evidence>
<reference evidence="17" key="1">
    <citation type="journal article" date="2019" name="Mol. Phylogenet. Evol.">
        <title>Phylogenetic analysis provides insights into the evolution of Asian fireflies and adult bioluminescence.</title>
        <authorList>
            <person name="Chen X."/>
            <person name="Dong Z."/>
            <person name="Liu G."/>
            <person name="He J."/>
            <person name="Zhao R."/>
            <person name="Wang W."/>
            <person name="Peng Y."/>
            <person name="Li X."/>
        </authorList>
    </citation>
    <scope>NUCLEOTIDE SEQUENCE</scope>
</reference>
<evidence type="ECO:0000256" key="13">
    <source>
        <dbReference type="ARBA" id="ARBA00023136"/>
    </source>
</evidence>
<dbReference type="EC" id="7.1.1.2" evidence="3"/>
<comment type="subcellular location">
    <subcellularLocation>
        <location evidence="1">Mitochondrion membrane</location>
        <topology evidence="1">Multi-pass membrane protein</topology>
    </subcellularLocation>
</comment>
<evidence type="ECO:0000256" key="10">
    <source>
        <dbReference type="ARBA" id="ARBA00022989"/>
    </source>
</evidence>
<dbReference type="EMBL" id="MK292100">
    <property type="protein sequence ID" value="QEJ81435.1"/>
    <property type="molecule type" value="Genomic_DNA"/>
</dbReference>
<dbReference type="AlphaFoldDB" id="A0A5C0PYS6"/>
<keyword evidence="11" id="KW-0520">NAD</keyword>
<sequence length="166" mass="19643">MIKILYMFMLTMSMIFMFINHPLSMGLILLMQAIAISLITGMMSINFWFSYILFMIMIGGMLVLFIYMTTVASNEKFTYNNKIYYIFIISIMMVMIPQDQFFINQLSVNSDMMNTMMKPYFELSLNKYMNLPLTFIMIMMIIYLFITLIAVVKITNIKYGPLRQKQ</sequence>
<evidence type="ECO:0000313" key="17">
    <source>
        <dbReference type="EMBL" id="QEJ81435.1"/>
    </source>
</evidence>
<dbReference type="PANTHER" id="PTHR11435">
    <property type="entry name" value="NADH UBIQUINONE OXIDOREDUCTASE SUBUNIT ND6"/>
    <property type="match status" value="1"/>
</dbReference>